<accession>A0A517PLL7</accession>
<evidence type="ECO:0000313" key="3">
    <source>
        <dbReference type="Proteomes" id="UP000320421"/>
    </source>
</evidence>
<organism evidence="2 3">
    <name type="scientific">Gimesia chilikensis</name>
    <dbReference type="NCBI Taxonomy" id="2605989"/>
    <lineage>
        <taxon>Bacteria</taxon>
        <taxon>Pseudomonadati</taxon>
        <taxon>Planctomycetota</taxon>
        <taxon>Planctomycetia</taxon>
        <taxon>Planctomycetales</taxon>
        <taxon>Planctomycetaceae</taxon>
        <taxon>Gimesia</taxon>
    </lineage>
</organism>
<dbReference type="EMBL" id="CP036266">
    <property type="protein sequence ID" value="QDT20269.1"/>
    <property type="molecule type" value="Genomic_DNA"/>
</dbReference>
<proteinExistence type="predicted"/>
<sequence>MKRQRNAVAENRSAEQELFPETEGEAWIHNGYTGHEHSDKT</sequence>
<dbReference type="Proteomes" id="UP000320421">
    <property type="component" value="Chromosome"/>
</dbReference>
<protein>
    <submittedName>
        <fullName evidence="2">Uncharacterized protein</fullName>
    </submittedName>
</protein>
<evidence type="ECO:0000256" key="1">
    <source>
        <dbReference type="SAM" id="MobiDB-lite"/>
    </source>
</evidence>
<feature type="region of interest" description="Disordered" evidence="1">
    <location>
        <begin position="1"/>
        <end position="41"/>
    </location>
</feature>
<evidence type="ECO:0000313" key="2">
    <source>
        <dbReference type="EMBL" id="QDT20269.1"/>
    </source>
</evidence>
<reference evidence="2 3" key="1">
    <citation type="submission" date="2019-02" db="EMBL/GenBank/DDBJ databases">
        <title>Deep-cultivation of Planctomycetes and their phenomic and genomic characterization uncovers novel biology.</title>
        <authorList>
            <person name="Wiegand S."/>
            <person name="Jogler M."/>
            <person name="Boedeker C."/>
            <person name="Pinto D."/>
            <person name="Vollmers J."/>
            <person name="Rivas-Marin E."/>
            <person name="Kohn T."/>
            <person name="Peeters S.H."/>
            <person name="Heuer A."/>
            <person name="Rast P."/>
            <person name="Oberbeckmann S."/>
            <person name="Bunk B."/>
            <person name="Jeske O."/>
            <person name="Meyerdierks A."/>
            <person name="Storesund J.E."/>
            <person name="Kallscheuer N."/>
            <person name="Luecker S."/>
            <person name="Lage O.M."/>
            <person name="Pohl T."/>
            <person name="Merkel B.J."/>
            <person name="Hornburger P."/>
            <person name="Mueller R.-W."/>
            <person name="Bruemmer F."/>
            <person name="Labrenz M."/>
            <person name="Spormann A.M."/>
            <person name="Op den Camp H."/>
            <person name="Overmann J."/>
            <person name="Amann R."/>
            <person name="Jetten M.S.M."/>
            <person name="Mascher T."/>
            <person name="Medema M.H."/>
            <person name="Devos D.P."/>
            <person name="Kaster A.-K."/>
            <person name="Ovreas L."/>
            <person name="Rohde M."/>
            <person name="Galperin M.Y."/>
            <person name="Jogler C."/>
        </authorList>
    </citation>
    <scope>NUCLEOTIDE SEQUENCE [LARGE SCALE GENOMIC DNA]</scope>
    <source>
        <strain evidence="2 3">HG66A1</strain>
    </source>
</reference>
<gene>
    <name evidence="2" type="ORF">HG66A1_20540</name>
</gene>
<keyword evidence="3" id="KW-1185">Reference proteome</keyword>
<name>A0A517PLL7_9PLAN</name>
<dbReference type="AlphaFoldDB" id="A0A517PLL7"/>